<evidence type="ECO:0000313" key="11">
    <source>
        <dbReference type="Proteomes" id="UP000662939"/>
    </source>
</evidence>
<gene>
    <name evidence="10" type="ORF">JQS30_15210</name>
</gene>
<dbReference type="AlphaFoldDB" id="A0A895XJC0"/>
<comment type="similarity">
    <text evidence="7">Belongs to the binding-protein-dependent transport system permease family.</text>
</comment>
<feature type="transmembrane region" description="Helical" evidence="7">
    <location>
        <begin position="177"/>
        <end position="202"/>
    </location>
</feature>
<feature type="transmembrane region" description="Helical" evidence="7">
    <location>
        <begin position="222"/>
        <end position="243"/>
    </location>
</feature>
<keyword evidence="2 7" id="KW-0813">Transport</keyword>
<feature type="region of interest" description="Disordered" evidence="8">
    <location>
        <begin position="1"/>
        <end position="21"/>
    </location>
</feature>
<evidence type="ECO:0000256" key="3">
    <source>
        <dbReference type="ARBA" id="ARBA00022475"/>
    </source>
</evidence>
<dbReference type="PANTHER" id="PTHR43163:SF6">
    <property type="entry name" value="DIPEPTIDE TRANSPORT SYSTEM PERMEASE PROTEIN DPPB-RELATED"/>
    <property type="match status" value="1"/>
</dbReference>
<dbReference type="RefSeq" id="WP_213171088.1">
    <property type="nucleotide sequence ID" value="NZ_CP070496.1"/>
</dbReference>
<evidence type="ECO:0000256" key="1">
    <source>
        <dbReference type="ARBA" id="ARBA00004651"/>
    </source>
</evidence>
<feature type="transmembrane region" description="Helical" evidence="7">
    <location>
        <begin position="326"/>
        <end position="349"/>
    </location>
</feature>
<feature type="transmembrane region" description="Helical" evidence="7">
    <location>
        <begin position="288"/>
        <end position="306"/>
    </location>
</feature>
<feature type="transmembrane region" description="Helical" evidence="7">
    <location>
        <begin position="39"/>
        <end position="57"/>
    </location>
</feature>
<sequence>MTAETVAPPPRAGTKGTPPPRPLAVRIWRNYAFKRIRQAIFTIWFVATGTFFLARLMPGDPIDIMAGRLTESGMTHAQARGIAEAIVPYDPHASWYVQYLEFMTGVVTFNYGNMMTRPSTEVTDYIMQYLPWTLFSVGLGVLIAVFVGLGVGMIMAYRRNGTFDHIMTPIASFLAGVPNYLLAAAVVVIGSTWLGLFSFANMRGRLSPGVETGFNMVFIGDALYHAILPVFAYAVTITGGWMLTMKAATTEIMTEDYVMVARARGLKGWRIGSNYIGRNAILPLMPQIALALGTLIGGAVLVERILNYPGIGGMFLESINQRDYPVIQATTIILASTVVIANLICDLLASRLDPRIRLDDTEA</sequence>
<dbReference type="InterPro" id="IPR035906">
    <property type="entry name" value="MetI-like_sf"/>
</dbReference>
<dbReference type="GO" id="GO:0005886">
    <property type="term" value="C:plasma membrane"/>
    <property type="evidence" value="ECO:0007669"/>
    <property type="project" value="UniProtKB-SubCell"/>
</dbReference>
<proteinExistence type="inferred from homology"/>
<dbReference type="Pfam" id="PF00528">
    <property type="entry name" value="BPD_transp_1"/>
    <property type="match status" value="1"/>
</dbReference>
<feature type="transmembrane region" description="Helical" evidence="7">
    <location>
        <begin position="132"/>
        <end position="157"/>
    </location>
</feature>
<reference evidence="10" key="1">
    <citation type="submission" date="2021-02" db="EMBL/GenBank/DDBJ databases">
        <title>Natronoglycomyces albus gen. nov., sp. nov, a haloalkaliphilic actinobacterium from a soda solonchak soil.</title>
        <authorList>
            <person name="Sorokin D.Y."/>
            <person name="Khijniak T.V."/>
            <person name="Zakharycheva A.P."/>
            <person name="Boueva O.V."/>
            <person name="Ariskina E.V."/>
            <person name="Hahnke R.L."/>
            <person name="Bunk B."/>
            <person name="Sproer C."/>
            <person name="Schumann P."/>
            <person name="Evtushenko L.I."/>
            <person name="Kublanov I.V."/>
        </authorList>
    </citation>
    <scope>NUCLEOTIDE SEQUENCE</scope>
    <source>
        <strain evidence="10">DSM 106290</strain>
    </source>
</reference>
<feature type="domain" description="ABC transmembrane type-1" evidence="9">
    <location>
        <begin position="130"/>
        <end position="345"/>
    </location>
</feature>
<comment type="subcellular location">
    <subcellularLocation>
        <location evidence="1 7">Cell membrane</location>
        <topology evidence="1 7">Multi-pass membrane protein</topology>
    </subcellularLocation>
</comment>
<evidence type="ECO:0000256" key="8">
    <source>
        <dbReference type="SAM" id="MobiDB-lite"/>
    </source>
</evidence>
<evidence type="ECO:0000259" key="9">
    <source>
        <dbReference type="PROSITE" id="PS50928"/>
    </source>
</evidence>
<name>A0A895XJC0_9ACTN</name>
<dbReference type="Proteomes" id="UP000662939">
    <property type="component" value="Chromosome"/>
</dbReference>
<keyword evidence="11" id="KW-1185">Reference proteome</keyword>
<evidence type="ECO:0000256" key="6">
    <source>
        <dbReference type="ARBA" id="ARBA00023136"/>
    </source>
</evidence>
<dbReference type="PROSITE" id="PS50928">
    <property type="entry name" value="ABC_TM1"/>
    <property type="match status" value="1"/>
</dbReference>
<dbReference type="SUPFAM" id="SSF161098">
    <property type="entry name" value="MetI-like"/>
    <property type="match status" value="1"/>
</dbReference>
<dbReference type="Gene3D" id="1.10.3720.10">
    <property type="entry name" value="MetI-like"/>
    <property type="match status" value="1"/>
</dbReference>
<evidence type="ECO:0000256" key="2">
    <source>
        <dbReference type="ARBA" id="ARBA00022448"/>
    </source>
</evidence>
<dbReference type="CDD" id="cd06261">
    <property type="entry name" value="TM_PBP2"/>
    <property type="match status" value="1"/>
</dbReference>
<evidence type="ECO:0000256" key="7">
    <source>
        <dbReference type="RuleBase" id="RU363032"/>
    </source>
</evidence>
<dbReference type="PANTHER" id="PTHR43163">
    <property type="entry name" value="DIPEPTIDE TRANSPORT SYSTEM PERMEASE PROTEIN DPPB-RELATED"/>
    <property type="match status" value="1"/>
</dbReference>
<keyword evidence="3" id="KW-1003">Cell membrane</keyword>
<keyword evidence="6 7" id="KW-0472">Membrane</keyword>
<accession>A0A895XJC0</accession>
<feature type="compositionally biased region" description="Pro residues" evidence="8">
    <location>
        <begin position="7"/>
        <end position="21"/>
    </location>
</feature>
<dbReference type="InterPro" id="IPR000515">
    <property type="entry name" value="MetI-like"/>
</dbReference>
<evidence type="ECO:0000313" key="10">
    <source>
        <dbReference type="EMBL" id="QSB05087.1"/>
    </source>
</evidence>
<evidence type="ECO:0000256" key="5">
    <source>
        <dbReference type="ARBA" id="ARBA00022989"/>
    </source>
</evidence>
<organism evidence="10 11">
    <name type="scientific">Natronoglycomyces albus</name>
    <dbReference type="NCBI Taxonomy" id="2811108"/>
    <lineage>
        <taxon>Bacteria</taxon>
        <taxon>Bacillati</taxon>
        <taxon>Actinomycetota</taxon>
        <taxon>Actinomycetes</taxon>
        <taxon>Glycomycetales</taxon>
        <taxon>Glycomycetaceae</taxon>
        <taxon>Natronoglycomyces</taxon>
    </lineage>
</organism>
<protein>
    <submittedName>
        <fullName evidence="10">ABC transporter permease</fullName>
    </submittedName>
</protein>
<keyword evidence="5 7" id="KW-1133">Transmembrane helix</keyword>
<keyword evidence="4 7" id="KW-0812">Transmembrane</keyword>
<dbReference type="GO" id="GO:0055085">
    <property type="term" value="P:transmembrane transport"/>
    <property type="evidence" value="ECO:0007669"/>
    <property type="project" value="InterPro"/>
</dbReference>
<evidence type="ECO:0000256" key="4">
    <source>
        <dbReference type="ARBA" id="ARBA00022692"/>
    </source>
</evidence>
<dbReference type="EMBL" id="CP070496">
    <property type="protein sequence ID" value="QSB05087.1"/>
    <property type="molecule type" value="Genomic_DNA"/>
</dbReference>
<dbReference type="KEGG" id="nav:JQS30_15210"/>